<keyword evidence="3" id="KW-1185">Reference proteome</keyword>
<protein>
    <submittedName>
        <fullName evidence="4">Uncharacterized protein LOC111603363 isoform X2</fullName>
    </submittedName>
</protein>
<evidence type="ECO:0000313" key="4">
    <source>
        <dbReference type="RefSeq" id="XP_023176680.1"/>
    </source>
</evidence>
<feature type="chain" id="PRO_5026781974" evidence="2">
    <location>
        <begin position="24"/>
        <end position="148"/>
    </location>
</feature>
<feature type="region of interest" description="Disordered" evidence="1">
    <location>
        <begin position="37"/>
        <end position="62"/>
    </location>
</feature>
<gene>
    <name evidence="4" type="primary">LOC111603363</name>
</gene>
<dbReference type="OrthoDB" id="8197466at2759"/>
<evidence type="ECO:0000256" key="2">
    <source>
        <dbReference type="SAM" id="SignalP"/>
    </source>
</evidence>
<dbReference type="AlphaFoldDB" id="A0A6J1MHY1"/>
<organism evidence="3 4">
    <name type="scientific">Drosophila hydei</name>
    <name type="common">Fruit fly</name>
    <dbReference type="NCBI Taxonomy" id="7224"/>
    <lineage>
        <taxon>Eukaryota</taxon>
        <taxon>Metazoa</taxon>
        <taxon>Ecdysozoa</taxon>
        <taxon>Arthropoda</taxon>
        <taxon>Hexapoda</taxon>
        <taxon>Insecta</taxon>
        <taxon>Pterygota</taxon>
        <taxon>Neoptera</taxon>
        <taxon>Endopterygota</taxon>
        <taxon>Diptera</taxon>
        <taxon>Brachycera</taxon>
        <taxon>Muscomorpha</taxon>
        <taxon>Ephydroidea</taxon>
        <taxon>Drosophilidae</taxon>
        <taxon>Drosophila</taxon>
    </lineage>
</organism>
<feature type="region of interest" description="Disordered" evidence="1">
    <location>
        <begin position="126"/>
        <end position="148"/>
    </location>
</feature>
<evidence type="ECO:0000256" key="1">
    <source>
        <dbReference type="SAM" id="MobiDB-lite"/>
    </source>
</evidence>
<sequence length="148" mass="16488">MQFTTSCMMPLLLLLALTQLTTSAPAEALLELQDNSEPADLNPINAETKRRARAGGKDLSDAPELDRTNVSFELPDELFTKSFRTVTQVSQAFSRLIMNSARRYSRFVLFFKPVFGDALVVKGYEDPTTTTTSRTTTTTEEADKLNEV</sequence>
<dbReference type="Proteomes" id="UP000504633">
    <property type="component" value="Unplaced"/>
</dbReference>
<dbReference type="GeneID" id="111603363"/>
<keyword evidence="2" id="KW-0732">Signal</keyword>
<proteinExistence type="predicted"/>
<evidence type="ECO:0000313" key="3">
    <source>
        <dbReference type="Proteomes" id="UP000504633"/>
    </source>
</evidence>
<dbReference type="RefSeq" id="XP_023176680.1">
    <property type="nucleotide sequence ID" value="XM_023320912.2"/>
</dbReference>
<name>A0A6J1MHY1_DROHY</name>
<feature type="signal peptide" evidence="2">
    <location>
        <begin position="1"/>
        <end position="23"/>
    </location>
</feature>
<accession>A0A6J1MHY1</accession>
<reference evidence="4" key="1">
    <citation type="submission" date="2025-08" db="UniProtKB">
        <authorList>
            <consortium name="RefSeq"/>
        </authorList>
    </citation>
    <scope>IDENTIFICATION</scope>
    <source>
        <strain evidence="4">15085-1641.00</strain>
        <tissue evidence="4">Whole body</tissue>
    </source>
</reference>
<feature type="compositionally biased region" description="Low complexity" evidence="1">
    <location>
        <begin position="128"/>
        <end position="139"/>
    </location>
</feature>